<sequence length="94" mass="11115">MARTYRNREQWTQIIEQFNTSDMSVASFCRIHQINPASFYQRRKQLSEQAQPSEPQPMFVEITQPDEPRHPEPTAWDIELELGQGVVLRMRHAC</sequence>
<evidence type="ECO:0000313" key="1">
    <source>
        <dbReference type="EMBL" id="PME55774.1"/>
    </source>
</evidence>
<reference evidence="2" key="1">
    <citation type="submission" date="2016-07" db="EMBL/GenBank/DDBJ databases">
        <title>Nontailed viruses are major unrecognized killers of bacteria in the ocean.</title>
        <authorList>
            <person name="Kauffman K."/>
            <person name="Hussain F."/>
            <person name="Yang J."/>
            <person name="Arevalo P."/>
            <person name="Brown J."/>
            <person name="Cutler M."/>
            <person name="Kelly L."/>
            <person name="Polz M.F."/>
        </authorList>
    </citation>
    <scope>NUCLEOTIDE SEQUENCE [LARGE SCALE GENOMIC DNA]</scope>
    <source>
        <strain evidence="2">10N.286.55.C1</strain>
    </source>
</reference>
<dbReference type="AlphaFoldDB" id="A0A2N7BI42"/>
<dbReference type="Proteomes" id="UP000235778">
    <property type="component" value="Unassembled WGS sequence"/>
</dbReference>
<evidence type="ECO:0000313" key="2">
    <source>
        <dbReference type="Proteomes" id="UP000235778"/>
    </source>
</evidence>
<dbReference type="RefSeq" id="WP_102266756.1">
    <property type="nucleotide sequence ID" value="NZ_MCSO01000027.1"/>
</dbReference>
<comment type="caution">
    <text evidence="1">The sequence shown here is derived from an EMBL/GenBank/DDBJ whole genome shotgun (WGS) entry which is preliminary data.</text>
</comment>
<evidence type="ECO:0008006" key="3">
    <source>
        <dbReference type="Google" id="ProtNLM"/>
    </source>
</evidence>
<dbReference type="EMBL" id="MCSI01000190">
    <property type="protein sequence ID" value="PME55774.1"/>
    <property type="molecule type" value="Genomic_DNA"/>
</dbReference>
<protein>
    <recommendedName>
        <fullName evidence="3">Transposase</fullName>
    </recommendedName>
</protein>
<organism evidence="1 2">
    <name type="scientific">Vibrio lentus</name>
    <dbReference type="NCBI Taxonomy" id="136468"/>
    <lineage>
        <taxon>Bacteria</taxon>
        <taxon>Pseudomonadati</taxon>
        <taxon>Pseudomonadota</taxon>
        <taxon>Gammaproteobacteria</taxon>
        <taxon>Vibrionales</taxon>
        <taxon>Vibrionaceae</taxon>
        <taxon>Vibrio</taxon>
    </lineage>
</organism>
<gene>
    <name evidence="1" type="ORF">BCV30_20025</name>
</gene>
<proteinExistence type="predicted"/>
<accession>A0A2N7BI42</accession>
<dbReference type="NCBIfam" id="NF047593">
    <property type="entry name" value="IS66_ISAeme5_TnpA"/>
    <property type="match status" value="1"/>
</dbReference>
<name>A0A2N7BI42_9VIBR</name>